<feature type="region of interest" description="Disordered" evidence="1">
    <location>
        <begin position="66"/>
        <end position="99"/>
    </location>
</feature>
<protein>
    <submittedName>
        <fullName evidence="3">Zinc ribbon domain protein</fullName>
    </submittedName>
</protein>
<dbReference type="Proteomes" id="UP000318081">
    <property type="component" value="Chromosome"/>
</dbReference>
<reference evidence="3 4" key="1">
    <citation type="submission" date="2019-02" db="EMBL/GenBank/DDBJ databases">
        <title>Deep-cultivation of Planctomycetes and their phenomic and genomic characterization uncovers novel biology.</title>
        <authorList>
            <person name="Wiegand S."/>
            <person name="Jogler M."/>
            <person name="Boedeker C."/>
            <person name="Pinto D."/>
            <person name="Vollmers J."/>
            <person name="Rivas-Marin E."/>
            <person name="Kohn T."/>
            <person name="Peeters S.H."/>
            <person name="Heuer A."/>
            <person name="Rast P."/>
            <person name="Oberbeckmann S."/>
            <person name="Bunk B."/>
            <person name="Jeske O."/>
            <person name="Meyerdierks A."/>
            <person name="Storesund J.E."/>
            <person name="Kallscheuer N."/>
            <person name="Luecker S."/>
            <person name="Lage O.M."/>
            <person name="Pohl T."/>
            <person name="Merkel B.J."/>
            <person name="Hornburger P."/>
            <person name="Mueller R.-W."/>
            <person name="Bruemmer F."/>
            <person name="Labrenz M."/>
            <person name="Spormann A.M."/>
            <person name="Op den Camp H."/>
            <person name="Overmann J."/>
            <person name="Amann R."/>
            <person name="Jetten M.S.M."/>
            <person name="Mascher T."/>
            <person name="Medema M.H."/>
            <person name="Devos D.P."/>
            <person name="Kaster A.-K."/>
            <person name="Ovreas L."/>
            <person name="Rohde M."/>
            <person name="Galperin M.Y."/>
            <person name="Jogler C."/>
        </authorList>
    </citation>
    <scope>NUCLEOTIDE SEQUENCE [LARGE SCALE GENOMIC DNA]</scope>
    <source>
        <strain evidence="3 4">TBK1r</strain>
    </source>
</reference>
<dbReference type="SMART" id="SM00834">
    <property type="entry name" value="CxxC_CXXC_SSSS"/>
    <property type="match status" value="1"/>
</dbReference>
<accession>A0ABX5Y1Z9</accession>
<evidence type="ECO:0000259" key="2">
    <source>
        <dbReference type="SMART" id="SM00834"/>
    </source>
</evidence>
<evidence type="ECO:0000313" key="4">
    <source>
        <dbReference type="Proteomes" id="UP000318081"/>
    </source>
</evidence>
<dbReference type="EMBL" id="CP036432">
    <property type="protein sequence ID" value="QDV87800.1"/>
    <property type="molecule type" value="Genomic_DNA"/>
</dbReference>
<evidence type="ECO:0000256" key="1">
    <source>
        <dbReference type="SAM" id="MobiDB-lite"/>
    </source>
</evidence>
<feature type="compositionally biased region" description="Low complexity" evidence="1">
    <location>
        <begin position="90"/>
        <end position="99"/>
    </location>
</feature>
<dbReference type="Pfam" id="PF09723">
    <property type="entry name" value="Zn_ribbon_8"/>
    <property type="match status" value="1"/>
</dbReference>
<feature type="domain" description="Putative regulatory protein FmdB zinc ribbon" evidence="2">
    <location>
        <begin position="1"/>
        <end position="42"/>
    </location>
</feature>
<dbReference type="RefSeq" id="WP_145219677.1">
    <property type="nucleotide sequence ID" value="NZ_CP036432.1"/>
</dbReference>
<keyword evidence="4" id="KW-1185">Reference proteome</keyword>
<dbReference type="PANTHER" id="PTHR34404">
    <property type="entry name" value="REGULATORY PROTEIN, FMDB FAMILY"/>
    <property type="match status" value="1"/>
</dbReference>
<dbReference type="NCBIfam" id="TIGR02605">
    <property type="entry name" value="CxxC_CxxC_SSSS"/>
    <property type="match status" value="1"/>
</dbReference>
<dbReference type="InterPro" id="IPR013429">
    <property type="entry name" value="Regulatory_FmdB_Zinc_ribbon"/>
</dbReference>
<evidence type="ECO:0000313" key="3">
    <source>
        <dbReference type="EMBL" id="QDV87800.1"/>
    </source>
</evidence>
<gene>
    <name evidence="3" type="ORF">TBK1r_68320</name>
</gene>
<proteinExistence type="predicted"/>
<sequence>MPTYDYECGACGHEMELFQGINDPVKKKCPECGKLKLKRLFGSGAAIVFKGSGFYQTDYRSEGYKKAAKADKKSTSETKSESKSSDSKSKSSGKSSSGD</sequence>
<dbReference type="PANTHER" id="PTHR34404:SF2">
    <property type="entry name" value="CONSERVED SERINE RICH PROTEIN"/>
    <property type="match status" value="1"/>
</dbReference>
<organism evidence="3 4">
    <name type="scientific">Stieleria magnilauensis</name>
    <dbReference type="NCBI Taxonomy" id="2527963"/>
    <lineage>
        <taxon>Bacteria</taxon>
        <taxon>Pseudomonadati</taxon>
        <taxon>Planctomycetota</taxon>
        <taxon>Planctomycetia</taxon>
        <taxon>Pirellulales</taxon>
        <taxon>Pirellulaceae</taxon>
        <taxon>Stieleria</taxon>
    </lineage>
</organism>
<name>A0ABX5Y1Z9_9BACT</name>
<feature type="compositionally biased region" description="Basic and acidic residues" evidence="1">
    <location>
        <begin position="66"/>
        <end position="89"/>
    </location>
</feature>